<reference evidence="1" key="1">
    <citation type="submission" date="2013-07" db="EMBL/GenBank/DDBJ databases">
        <title>The genome of Eucalyptus grandis.</title>
        <authorList>
            <person name="Schmutz J."/>
            <person name="Hayes R."/>
            <person name="Myburg A."/>
            <person name="Tuskan G."/>
            <person name="Grattapaglia D."/>
            <person name="Rokhsar D.S."/>
        </authorList>
    </citation>
    <scope>NUCLEOTIDE SEQUENCE</scope>
    <source>
        <tissue evidence="1">Leaf extractions</tissue>
    </source>
</reference>
<sequence length="68" mass="7999">MTKLWLEDDDAGWLSSSHNGKQYHCRFVVLYLFFSNIPYHCSIFKHFKLYLSHAVNTLASSLSRVIFD</sequence>
<organism evidence="1">
    <name type="scientific">Eucalyptus grandis</name>
    <name type="common">Flooded gum</name>
    <dbReference type="NCBI Taxonomy" id="71139"/>
    <lineage>
        <taxon>Eukaryota</taxon>
        <taxon>Viridiplantae</taxon>
        <taxon>Streptophyta</taxon>
        <taxon>Embryophyta</taxon>
        <taxon>Tracheophyta</taxon>
        <taxon>Spermatophyta</taxon>
        <taxon>Magnoliopsida</taxon>
        <taxon>eudicotyledons</taxon>
        <taxon>Gunneridae</taxon>
        <taxon>Pentapetalae</taxon>
        <taxon>rosids</taxon>
        <taxon>malvids</taxon>
        <taxon>Myrtales</taxon>
        <taxon>Myrtaceae</taxon>
        <taxon>Myrtoideae</taxon>
        <taxon>Eucalypteae</taxon>
        <taxon>Eucalyptus</taxon>
    </lineage>
</organism>
<protein>
    <submittedName>
        <fullName evidence="1">Uncharacterized protein</fullName>
    </submittedName>
</protein>
<proteinExistence type="predicted"/>
<dbReference type="Gramene" id="KCW46947">
    <property type="protein sequence ID" value="KCW46947"/>
    <property type="gene ID" value="EUGRSUZ_K00760"/>
</dbReference>
<accession>A0A058ZYT7</accession>
<dbReference type="EMBL" id="KK198763">
    <property type="protein sequence ID" value="KCW46947.1"/>
    <property type="molecule type" value="Genomic_DNA"/>
</dbReference>
<dbReference type="InParanoid" id="A0A058ZYT7"/>
<evidence type="ECO:0000313" key="1">
    <source>
        <dbReference type="EMBL" id="KCW46947.1"/>
    </source>
</evidence>
<gene>
    <name evidence="1" type="ORF">EUGRSUZ_K00760</name>
</gene>
<dbReference type="AlphaFoldDB" id="A0A058ZYT7"/>
<name>A0A058ZYT7_EUCGR</name>